<evidence type="ECO:0000313" key="2">
    <source>
        <dbReference type="EMBL" id="KAF9526872.1"/>
    </source>
</evidence>
<proteinExistence type="predicted"/>
<dbReference type="Proteomes" id="UP000807306">
    <property type="component" value="Unassembled WGS sequence"/>
</dbReference>
<gene>
    <name evidence="2" type="ORF">CPB83DRAFT_443840</name>
</gene>
<evidence type="ECO:0000313" key="3">
    <source>
        <dbReference type="Proteomes" id="UP000807306"/>
    </source>
</evidence>
<feature type="transmembrane region" description="Helical" evidence="1">
    <location>
        <begin position="88"/>
        <end position="109"/>
    </location>
</feature>
<reference evidence="2" key="1">
    <citation type="submission" date="2020-11" db="EMBL/GenBank/DDBJ databases">
        <authorList>
            <consortium name="DOE Joint Genome Institute"/>
            <person name="Ahrendt S."/>
            <person name="Riley R."/>
            <person name="Andreopoulos W."/>
            <person name="Labutti K."/>
            <person name="Pangilinan J."/>
            <person name="Ruiz-Duenas F.J."/>
            <person name="Barrasa J.M."/>
            <person name="Sanchez-Garcia M."/>
            <person name="Camarero S."/>
            <person name="Miyauchi S."/>
            <person name="Serrano A."/>
            <person name="Linde D."/>
            <person name="Babiker R."/>
            <person name="Drula E."/>
            <person name="Ayuso-Fernandez I."/>
            <person name="Pacheco R."/>
            <person name="Padilla G."/>
            <person name="Ferreira P."/>
            <person name="Barriuso J."/>
            <person name="Kellner H."/>
            <person name="Castanera R."/>
            <person name="Alfaro M."/>
            <person name="Ramirez L."/>
            <person name="Pisabarro A.G."/>
            <person name="Kuo A."/>
            <person name="Tritt A."/>
            <person name="Lipzen A."/>
            <person name="He G."/>
            <person name="Yan M."/>
            <person name="Ng V."/>
            <person name="Cullen D."/>
            <person name="Martin F."/>
            <person name="Rosso M.-N."/>
            <person name="Henrissat B."/>
            <person name="Hibbett D."/>
            <person name="Martinez A.T."/>
            <person name="Grigoriev I.V."/>
        </authorList>
    </citation>
    <scope>NUCLEOTIDE SEQUENCE</scope>
    <source>
        <strain evidence="2">CBS 506.95</strain>
    </source>
</reference>
<evidence type="ECO:0008006" key="4">
    <source>
        <dbReference type="Google" id="ProtNLM"/>
    </source>
</evidence>
<keyword evidence="1" id="KW-1133">Transmembrane helix</keyword>
<feature type="transmembrane region" description="Helical" evidence="1">
    <location>
        <begin position="50"/>
        <end position="76"/>
    </location>
</feature>
<name>A0A9P6EDC4_9AGAR</name>
<dbReference type="AlphaFoldDB" id="A0A9P6EDC4"/>
<dbReference type="OrthoDB" id="3227739at2759"/>
<feature type="transmembrane region" description="Helical" evidence="1">
    <location>
        <begin position="9"/>
        <end position="30"/>
    </location>
</feature>
<keyword evidence="1" id="KW-0812">Transmembrane</keyword>
<feature type="transmembrane region" description="Helical" evidence="1">
    <location>
        <begin position="129"/>
        <end position="153"/>
    </location>
</feature>
<evidence type="ECO:0000256" key="1">
    <source>
        <dbReference type="SAM" id="Phobius"/>
    </source>
</evidence>
<accession>A0A9P6EDC4</accession>
<sequence length="180" mass="19860">MSGITYCRAFLYASLFACSTVLLGLTGWHIHHTETLTFGDVLSSRIGAFYVPTIVELLVTSCLGIIFSLWFLVAILARIGNGTISFGLEMAALTTVWVMWLVGAAIISHRWPDLDWCRHTQMVCRMIDAIIAFSWLNWSIATFLLVTAFADFGAAKDTFSRRKVPQTTQTTTTTAPVSAA</sequence>
<comment type="caution">
    <text evidence="2">The sequence shown here is derived from an EMBL/GenBank/DDBJ whole genome shotgun (WGS) entry which is preliminary data.</text>
</comment>
<keyword evidence="3" id="KW-1185">Reference proteome</keyword>
<protein>
    <recommendedName>
        <fullName evidence="4">MARVEL domain-containing protein</fullName>
    </recommendedName>
</protein>
<dbReference type="EMBL" id="MU157866">
    <property type="protein sequence ID" value="KAF9526872.1"/>
    <property type="molecule type" value="Genomic_DNA"/>
</dbReference>
<keyword evidence="1" id="KW-0472">Membrane</keyword>
<organism evidence="2 3">
    <name type="scientific">Crepidotus variabilis</name>
    <dbReference type="NCBI Taxonomy" id="179855"/>
    <lineage>
        <taxon>Eukaryota</taxon>
        <taxon>Fungi</taxon>
        <taxon>Dikarya</taxon>
        <taxon>Basidiomycota</taxon>
        <taxon>Agaricomycotina</taxon>
        <taxon>Agaricomycetes</taxon>
        <taxon>Agaricomycetidae</taxon>
        <taxon>Agaricales</taxon>
        <taxon>Agaricineae</taxon>
        <taxon>Crepidotaceae</taxon>
        <taxon>Crepidotus</taxon>
    </lineage>
</organism>